<keyword evidence="2" id="KW-0812">Transmembrane</keyword>
<dbReference type="KEGG" id="soa:G3M56_006200"/>
<dbReference type="PROSITE" id="PS51257">
    <property type="entry name" value="PROKAR_LIPOPROTEIN"/>
    <property type="match status" value="1"/>
</dbReference>
<dbReference type="Gene3D" id="2.20.200.10">
    <property type="entry name" value="Outer membrane efflux proteins (OEP)"/>
    <property type="match status" value="1"/>
</dbReference>
<dbReference type="Gene3D" id="1.20.1600.10">
    <property type="entry name" value="Outer membrane efflux proteins (OEP)"/>
    <property type="match status" value="1"/>
</dbReference>
<comment type="similarity">
    <text evidence="1 2">Belongs to the outer membrane factor (OMF) (TC 1.B.17) family.</text>
</comment>
<dbReference type="EMBL" id="CP066776">
    <property type="protein sequence ID" value="QQL46169.1"/>
    <property type="molecule type" value="Genomic_DNA"/>
</dbReference>
<name>A0A6B3L8L7_9BACT</name>
<keyword evidence="2" id="KW-0472">Membrane</keyword>
<sequence>MLMKSYLLGAASLTMLVGCASLPGSFSDSRDPSTTLPEGFDVSQAAVPDVAESLLGIFKDSKLEALVNAAWEANPDLQASAARMEEAGFNLKKAGAPLFPSLTGNAGARTGERLGVSSDTFNATLDTRWEVDVWGKLRAGRRAGAANFAEAKANYEAAKQSIAAQAMQGWFDLVAAEQLLDLAQRRAASFEKSYQLVNTRFENGTTGIGDVHLAKVDLELARAAVQLRTNERDQAARNVRVLAGLYPDAQLRTGAKLPSLSRSVKAGVPSDVLLNRPDIDAAYQAIRAADERVTVAHRDLFPSFVLTGSGGRESSTLGDLAKSGFDVWSFGASLAAPLFEGGARRAELGAAGKRAEQAYFRYQKVVLDAFREVENSLGSERYLARQLSATEAALEAARRAETKSRSDYEQGLVEILNLLISQRQVFSTEESAIQLRAARAKNRVSLALALGKAY</sequence>
<dbReference type="InterPro" id="IPR010131">
    <property type="entry name" value="MdtP/NodT-like"/>
</dbReference>
<feature type="chain" id="PRO_5031677654" evidence="2">
    <location>
        <begin position="21"/>
        <end position="454"/>
    </location>
</feature>
<feature type="signal peptide" evidence="2">
    <location>
        <begin position="1"/>
        <end position="20"/>
    </location>
</feature>
<dbReference type="InterPro" id="IPR003423">
    <property type="entry name" value="OMP_efflux"/>
</dbReference>
<comment type="subcellular location">
    <subcellularLocation>
        <location evidence="2">Cell membrane</location>
        <topology evidence="2">Lipid-anchor</topology>
    </subcellularLocation>
</comment>
<accession>A0A6B3L8L7</accession>
<dbReference type="RefSeq" id="WP_164362906.1">
    <property type="nucleotide sequence ID" value="NZ_CP066776.1"/>
</dbReference>
<evidence type="ECO:0000313" key="4">
    <source>
        <dbReference type="Proteomes" id="UP000475117"/>
    </source>
</evidence>
<dbReference type="GO" id="GO:0005886">
    <property type="term" value="C:plasma membrane"/>
    <property type="evidence" value="ECO:0007669"/>
    <property type="project" value="UniProtKB-SubCell"/>
</dbReference>
<evidence type="ECO:0000256" key="1">
    <source>
        <dbReference type="ARBA" id="ARBA00007613"/>
    </source>
</evidence>
<organism evidence="3 4">
    <name type="scientific">Sulfuriroseicoccus oceanibius</name>
    <dbReference type="NCBI Taxonomy" id="2707525"/>
    <lineage>
        <taxon>Bacteria</taxon>
        <taxon>Pseudomonadati</taxon>
        <taxon>Verrucomicrobiota</taxon>
        <taxon>Verrucomicrobiia</taxon>
        <taxon>Verrucomicrobiales</taxon>
        <taxon>Verrucomicrobiaceae</taxon>
        <taxon>Sulfuriroseicoccus</taxon>
    </lineage>
</organism>
<dbReference type="AlphaFoldDB" id="A0A6B3L8L7"/>
<dbReference type="PANTHER" id="PTHR30203">
    <property type="entry name" value="OUTER MEMBRANE CATION EFFLUX PROTEIN"/>
    <property type="match status" value="1"/>
</dbReference>
<gene>
    <name evidence="3" type="ORF">G3M56_006200</name>
</gene>
<dbReference type="Proteomes" id="UP000475117">
    <property type="component" value="Chromosome"/>
</dbReference>
<reference evidence="3 4" key="1">
    <citation type="submission" date="2020-12" db="EMBL/GenBank/DDBJ databases">
        <title>Sulforoseuscoccus oceanibium gen. nov., sp. nov., a representative of the phylum Verrucomicrobia with special cytoplasmic membrane, and proposal of Sulforoseuscoccusaceae fam. nov.</title>
        <authorList>
            <person name="Xi F."/>
        </authorList>
    </citation>
    <scope>NUCLEOTIDE SEQUENCE [LARGE SCALE GENOMIC DNA]</scope>
    <source>
        <strain evidence="3 4">T37</strain>
    </source>
</reference>
<proteinExistence type="inferred from homology"/>
<keyword evidence="2" id="KW-0449">Lipoprotein</keyword>
<keyword evidence="2" id="KW-1134">Transmembrane beta strand</keyword>
<dbReference type="SUPFAM" id="SSF56954">
    <property type="entry name" value="Outer membrane efflux proteins (OEP)"/>
    <property type="match status" value="1"/>
</dbReference>
<keyword evidence="2" id="KW-0732">Signal</keyword>
<evidence type="ECO:0000313" key="3">
    <source>
        <dbReference type="EMBL" id="QQL46169.1"/>
    </source>
</evidence>
<evidence type="ECO:0000256" key="2">
    <source>
        <dbReference type="RuleBase" id="RU362097"/>
    </source>
</evidence>
<dbReference type="NCBIfam" id="TIGR01845">
    <property type="entry name" value="outer_NodT"/>
    <property type="match status" value="1"/>
</dbReference>
<keyword evidence="2" id="KW-0564">Palmitate</keyword>
<keyword evidence="4" id="KW-1185">Reference proteome</keyword>
<dbReference type="Pfam" id="PF02321">
    <property type="entry name" value="OEP"/>
    <property type="match status" value="2"/>
</dbReference>
<protein>
    <submittedName>
        <fullName evidence="3">Efflux transporter outer membrane subunit</fullName>
    </submittedName>
</protein>
<dbReference type="GO" id="GO:0015562">
    <property type="term" value="F:efflux transmembrane transporter activity"/>
    <property type="evidence" value="ECO:0007669"/>
    <property type="project" value="InterPro"/>
</dbReference>